<keyword evidence="13" id="KW-0547">Nucleotide-binding</keyword>
<evidence type="ECO:0000256" key="4">
    <source>
        <dbReference type="ARBA" id="ARBA00012513"/>
    </source>
</evidence>
<dbReference type="PROSITE" id="PS00108">
    <property type="entry name" value="PROTEIN_KINASE_ST"/>
    <property type="match status" value="1"/>
</dbReference>
<sequence>MAPAVLELKPLSPPRYAHFFLCSFFIFLSLTKVPLSSAQTNNITEDDRQALLCFKSGIYANPTRVLESWRNDSLNFCSWQGVTCSRTLPIRVVSVDLRSLQLGGKLYSCMATLTSLVRMDLSDNDLSGNIPDEVGALPELQTLMLGGNNFEGNIPPSLGTVESLNYVNLSRNNISGVIPDSLKKSSSLRVLILSRNNLYGEIPSSLFTNSSKLLGVDLQWNKLSGVIPHVQNMASLQFLGLTGNMLSGSIPASLGNISSLSSILLAQNDLTGPIPKALGQIAKLNIIDLSYNRLSGNVPALLYNVSSFKSFNLSNNRLAGQIPSDIGHSLPNLESLIMSGNRFHGGVPASLANMLKLQVIDLSSNLLSGSVPSLGSLSNLNRLLLGSNMLQTGDWTFLTSLTNCSQLSWLFMDQNVLNGSLPKSVGNLSVNLERLKFGGNEISGTIPTEIGNLVNLILLEMDQNMLSGIIPSSLGNLRNLFVLKLSKNRLSGKIPTTIGNTTKLNQLYLDDNILSGNIPAGLGHCKGLSMLNLSVNNLDGSIPSEIFNISSLNLGLDLSNNNLKGSIPPQIRSLINLEALNVSHNNLSGEIPSALGQCVVLLSLQMEGNMLSGFIPDSFKELVAIQQIDLSENNLSGQIPEFFENFKSLSHLNISYNKLDGPIPTNGVFKNSNAVALEGNKALCQQIAIFALPICSTASTTKRKINARLLIIIVPAVTITLLSFLCVVVTVIKGSTTEPTESYKETMKKVSYGDILKATNWFSPVNRISSSHTTSVYIGRFEFDTDLVAIKVFHLDEYGSLNSFFTECEVLKHTRHRNLVQAITSCSTVDSENNEFKALVYEFMANGSLDMWIHPRLHRGTPRRVLSLGQRISIAADVACALDYLHNQLIPPLIHCDLKPDNVLLDYDMTSRVGDFGSAKFLASSISSSPKGLVYSGGTIGYIAPEYGMGCKMSTSGDVYSFGVLLLEMFTAKRPTDTLFVNGLSLHKYVDSAFPHKINEILDPQMAYDDEDIGNLCMQNYIIPLVQIGLMCSMESPKDRPVMHDKGQAPVQAPPT</sequence>
<dbReference type="FunFam" id="3.80.10.10:FF:000275">
    <property type="entry name" value="Leucine-rich repeat receptor-like protein kinase"/>
    <property type="match status" value="1"/>
</dbReference>
<keyword evidence="29" id="KW-1185">Reference proteome</keyword>
<evidence type="ECO:0000256" key="24">
    <source>
        <dbReference type="ARBA" id="ARBA00072040"/>
    </source>
</evidence>
<reference evidence="28" key="1">
    <citation type="journal article" date="2018" name="DNA Res.">
        <title>Multiple hybrid de novo genome assembly of finger millet, an orphan allotetraploid crop.</title>
        <authorList>
            <person name="Hatakeyama M."/>
            <person name="Aluri S."/>
            <person name="Balachadran M.T."/>
            <person name="Sivarajan S.R."/>
            <person name="Patrignani A."/>
            <person name="Gruter S."/>
            <person name="Poveda L."/>
            <person name="Shimizu-Inatsugi R."/>
            <person name="Baeten J."/>
            <person name="Francoijs K.J."/>
            <person name="Nataraja K.N."/>
            <person name="Reddy Y.A.N."/>
            <person name="Phadnis S."/>
            <person name="Ravikumar R.L."/>
            <person name="Schlapbach R."/>
            <person name="Sreeman S.M."/>
            <person name="Shimizu K.K."/>
        </authorList>
    </citation>
    <scope>NUCLEOTIDE SEQUENCE</scope>
</reference>
<dbReference type="EC" id="2.7.11.1" evidence="4"/>
<dbReference type="FunFam" id="3.80.10.10:FF:001158">
    <property type="entry name" value="Leucine-rich repeat protein kinase family protein"/>
    <property type="match status" value="1"/>
</dbReference>
<dbReference type="PANTHER" id="PTHR48056:SF89">
    <property type="entry name" value="OS06G0585982 PROTEIN"/>
    <property type="match status" value="1"/>
</dbReference>
<dbReference type="InterPro" id="IPR008271">
    <property type="entry name" value="Ser/Thr_kinase_AS"/>
</dbReference>
<evidence type="ECO:0000256" key="20">
    <source>
        <dbReference type="ARBA" id="ARBA00047899"/>
    </source>
</evidence>
<name>A0AAV5DNT5_ELECO</name>
<dbReference type="GO" id="GO:0005524">
    <property type="term" value="F:ATP binding"/>
    <property type="evidence" value="ECO:0007669"/>
    <property type="project" value="UniProtKB-KW"/>
</dbReference>
<dbReference type="Gene3D" id="3.80.10.10">
    <property type="entry name" value="Ribonuclease Inhibitor"/>
    <property type="match status" value="4"/>
</dbReference>
<keyword evidence="12" id="KW-0677">Repeat</keyword>
<comment type="function">
    <text evidence="22">Receptor kinase that detects X.oryzae pv. oryzae protein Ax21 to promote innate immunity. Following X.oryzae pv. oryzae protein Ax21 detection, undergoes cleavage, releasing the processed protein kinase Xa21 chain.</text>
</comment>
<evidence type="ECO:0000256" key="16">
    <source>
        <dbReference type="ARBA" id="ARBA00022989"/>
    </source>
</evidence>
<dbReference type="EMBL" id="BQKI01000021">
    <property type="protein sequence ID" value="GJN12153.1"/>
    <property type="molecule type" value="Genomic_DNA"/>
</dbReference>
<dbReference type="SUPFAM" id="SSF52058">
    <property type="entry name" value="L domain-like"/>
    <property type="match status" value="2"/>
</dbReference>
<evidence type="ECO:0000256" key="17">
    <source>
        <dbReference type="ARBA" id="ARBA00023136"/>
    </source>
</evidence>
<dbReference type="PANTHER" id="PTHR48056">
    <property type="entry name" value="LRR RECEPTOR-LIKE SERINE/THREONINE-PROTEIN KINASE-RELATED"/>
    <property type="match status" value="1"/>
</dbReference>
<dbReference type="InterPro" id="IPR032675">
    <property type="entry name" value="LRR_dom_sf"/>
</dbReference>
<evidence type="ECO:0000256" key="9">
    <source>
        <dbReference type="ARBA" id="ARBA00022679"/>
    </source>
</evidence>
<evidence type="ECO:0000259" key="27">
    <source>
        <dbReference type="PROSITE" id="PS50011"/>
    </source>
</evidence>
<evidence type="ECO:0000313" key="29">
    <source>
        <dbReference type="Proteomes" id="UP001054889"/>
    </source>
</evidence>
<evidence type="ECO:0000256" key="19">
    <source>
        <dbReference type="ARBA" id="ARBA00023180"/>
    </source>
</evidence>
<dbReference type="GO" id="GO:0033612">
    <property type="term" value="F:receptor serine/threonine kinase binding"/>
    <property type="evidence" value="ECO:0007669"/>
    <property type="project" value="TreeGrafter"/>
</dbReference>
<evidence type="ECO:0000256" key="6">
    <source>
        <dbReference type="ARBA" id="ARBA00022527"/>
    </source>
</evidence>
<keyword evidence="7" id="KW-0597">Phosphoprotein</keyword>
<keyword evidence="19" id="KW-0325">Glycoprotein</keyword>
<dbReference type="Gene3D" id="1.10.510.10">
    <property type="entry name" value="Transferase(Phosphotransferase) domain 1"/>
    <property type="match status" value="1"/>
</dbReference>
<dbReference type="GO" id="GO:0005886">
    <property type="term" value="C:plasma membrane"/>
    <property type="evidence" value="ECO:0007669"/>
    <property type="project" value="UniProtKB-SubCell"/>
</dbReference>
<keyword evidence="16 25" id="KW-1133">Transmembrane helix</keyword>
<keyword evidence="10 25" id="KW-0812">Transmembrane</keyword>
<keyword evidence="6" id="KW-0723">Serine/threonine-protein kinase</keyword>
<dbReference type="GO" id="GO:0005789">
    <property type="term" value="C:endoplasmic reticulum membrane"/>
    <property type="evidence" value="ECO:0007669"/>
    <property type="project" value="UniProtKB-SubCell"/>
</dbReference>
<dbReference type="Pfam" id="PF13855">
    <property type="entry name" value="LRR_8"/>
    <property type="match status" value="1"/>
</dbReference>
<dbReference type="AlphaFoldDB" id="A0AAV5DNT5"/>
<dbReference type="GO" id="GO:0004674">
    <property type="term" value="F:protein serine/threonine kinase activity"/>
    <property type="evidence" value="ECO:0007669"/>
    <property type="project" value="UniProtKB-KW"/>
</dbReference>
<proteinExistence type="inferred from homology"/>
<evidence type="ECO:0000256" key="7">
    <source>
        <dbReference type="ARBA" id="ARBA00022553"/>
    </source>
</evidence>
<dbReference type="InterPro" id="IPR050647">
    <property type="entry name" value="Plant_LRR-RLKs"/>
</dbReference>
<evidence type="ECO:0000256" key="3">
    <source>
        <dbReference type="ARBA" id="ARBA00008684"/>
    </source>
</evidence>
<evidence type="ECO:0000313" key="28">
    <source>
        <dbReference type="EMBL" id="GJN12153.1"/>
    </source>
</evidence>
<dbReference type="InterPro" id="IPR000719">
    <property type="entry name" value="Prot_kinase_dom"/>
</dbReference>
<keyword evidence="5" id="KW-1003">Cell membrane</keyword>
<comment type="subcellular location">
    <subcellularLocation>
        <location evidence="1">Cell membrane</location>
        <topology evidence="1">Single-pass type I membrane protein</topology>
    </subcellularLocation>
    <subcellularLocation>
        <location evidence="2">Endoplasmic reticulum membrane</location>
        <topology evidence="2">Single-pass membrane protein</topology>
    </subcellularLocation>
</comment>
<dbReference type="Gene3D" id="3.30.200.20">
    <property type="entry name" value="Phosphorylase Kinase, domain 1"/>
    <property type="match status" value="1"/>
</dbReference>
<reference evidence="28" key="2">
    <citation type="submission" date="2021-12" db="EMBL/GenBank/DDBJ databases">
        <title>Resequencing data analysis of finger millet.</title>
        <authorList>
            <person name="Hatakeyama M."/>
            <person name="Aluri S."/>
            <person name="Balachadran M.T."/>
            <person name="Sivarajan S.R."/>
            <person name="Poveda L."/>
            <person name="Shimizu-Inatsugi R."/>
            <person name="Schlapbach R."/>
            <person name="Sreeman S.M."/>
            <person name="Shimizu K.K."/>
        </authorList>
    </citation>
    <scope>NUCLEOTIDE SEQUENCE</scope>
</reference>
<keyword evidence="8" id="KW-0433">Leucine-rich repeat</keyword>
<keyword evidence="15" id="KW-0067">ATP-binding</keyword>
<dbReference type="Pfam" id="PF08263">
    <property type="entry name" value="LRRNT_2"/>
    <property type="match status" value="1"/>
</dbReference>
<keyword evidence="9" id="KW-0808">Transferase</keyword>
<feature type="signal peptide" evidence="26">
    <location>
        <begin position="1"/>
        <end position="38"/>
    </location>
</feature>
<keyword evidence="14" id="KW-0418">Kinase</keyword>
<evidence type="ECO:0000256" key="23">
    <source>
        <dbReference type="ARBA" id="ARBA00056628"/>
    </source>
</evidence>
<evidence type="ECO:0000256" key="15">
    <source>
        <dbReference type="ARBA" id="ARBA00022840"/>
    </source>
</evidence>
<comment type="catalytic activity">
    <reaction evidence="20">
        <text>L-threonyl-[protein] + ATP = O-phospho-L-threonyl-[protein] + ADP + H(+)</text>
        <dbReference type="Rhea" id="RHEA:46608"/>
        <dbReference type="Rhea" id="RHEA-COMP:11060"/>
        <dbReference type="Rhea" id="RHEA-COMP:11605"/>
        <dbReference type="ChEBI" id="CHEBI:15378"/>
        <dbReference type="ChEBI" id="CHEBI:30013"/>
        <dbReference type="ChEBI" id="CHEBI:30616"/>
        <dbReference type="ChEBI" id="CHEBI:61977"/>
        <dbReference type="ChEBI" id="CHEBI:456216"/>
        <dbReference type="EC" id="2.7.11.1"/>
    </reaction>
</comment>
<dbReference type="FunFam" id="1.10.510.10:FF:000358">
    <property type="entry name" value="Putative leucine-rich repeat receptor-like serine/threonine-protein kinase"/>
    <property type="match status" value="1"/>
</dbReference>
<organism evidence="28 29">
    <name type="scientific">Eleusine coracana subsp. coracana</name>
    <dbReference type="NCBI Taxonomy" id="191504"/>
    <lineage>
        <taxon>Eukaryota</taxon>
        <taxon>Viridiplantae</taxon>
        <taxon>Streptophyta</taxon>
        <taxon>Embryophyta</taxon>
        <taxon>Tracheophyta</taxon>
        <taxon>Spermatophyta</taxon>
        <taxon>Magnoliopsida</taxon>
        <taxon>Liliopsida</taxon>
        <taxon>Poales</taxon>
        <taxon>Poaceae</taxon>
        <taxon>PACMAD clade</taxon>
        <taxon>Chloridoideae</taxon>
        <taxon>Cynodonteae</taxon>
        <taxon>Eleusininae</taxon>
        <taxon>Eleusine</taxon>
    </lineage>
</organism>
<gene>
    <name evidence="28" type="primary">ga30408</name>
    <name evidence="28" type="ORF">PR202_ga30408</name>
</gene>
<feature type="chain" id="PRO_5043887511" description="Receptor kinase-like protein Xa21" evidence="26">
    <location>
        <begin position="39"/>
        <end position="1056"/>
    </location>
</feature>
<dbReference type="SMART" id="SM00369">
    <property type="entry name" value="LRR_TYP"/>
    <property type="match status" value="8"/>
</dbReference>
<dbReference type="Pfam" id="PF00560">
    <property type="entry name" value="LRR_1"/>
    <property type="match status" value="9"/>
</dbReference>
<keyword evidence="11 26" id="KW-0732">Signal</keyword>
<comment type="similarity">
    <text evidence="3">Belongs to the protein kinase superfamily. Ser/Thr protein kinase family.</text>
</comment>
<comment type="caution">
    <text evidence="28">The sequence shown here is derived from an EMBL/GenBank/DDBJ whole genome shotgun (WGS) entry which is preliminary data.</text>
</comment>
<feature type="transmembrane region" description="Helical" evidence="25">
    <location>
        <begin position="709"/>
        <end position="732"/>
    </location>
</feature>
<dbReference type="PROSITE" id="PS51450">
    <property type="entry name" value="LRR"/>
    <property type="match status" value="1"/>
</dbReference>
<keyword evidence="18" id="KW-0675">Receptor</keyword>
<evidence type="ECO:0000256" key="21">
    <source>
        <dbReference type="ARBA" id="ARBA00048679"/>
    </source>
</evidence>
<dbReference type="SUPFAM" id="SSF56112">
    <property type="entry name" value="Protein kinase-like (PK-like)"/>
    <property type="match status" value="1"/>
</dbReference>
<evidence type="ECO:0000256" key="26">
    <source>
        <dbReference type="SAM" id="SignalP"/>
    </source>
</evidence>
<evidence type="ECO:0000256" key="25">
    <source>
        <dbReference type="SAM" id="Phobius"/>
    </source>
</evidence>
<evidence type="ECO:0000256" key="1">
    <source>
        <dbReference type="ARBA" id="ARBA00004251"/>
    </source>
</evidence>
<dbReference type="PROSITE" id="PS50011">
    <property type="entry name" value="PROTEIN_KINASE_DOM"/>
    <property type="match status" value="1"/>
</dbReference>
<dbReference type="SMART" id="SM00220">
    <property type="entry name" value="S_TKc"/>
    <property type="match status" value="1"/>
</dbReference>
<dbReference type="InterPro" id="IPR011009">
    <property type="entry name" value="Kinase-like_dom_sf"/>
</dbReference>
<dbReference type="FunFam" id="3.30.200.20:FF:000432">
    <property type="entry name" value="LRR receptor-like serine/threonine-protein kinase EFR"/>
    <property type="match status" value="1"/>
</dbReference>
<dbReference type="FunFam" id="3.80.10.10:FF:000288">
    <property type="entry name" value="LRR receptor-like serine/threonine-protein kinase EFR"/>
    <property type="match status" value="1"/>
</dbReference>
<evidence type="ECO:0000256" key="2">
    <source>
        <dbReference type="ARBA" id="ARBA00004389"/>
    </source>
</evidence>
<comment type="catalytic activity">
    <reaction evidence="21">
        <text>L-seryl-[protein] + ATP = O-phospho-L-seryl-[protein] + ADP + H(+)</text>
        <dbReference type="Rhea" id="RHEA:17989"/>
        <dbReference type="Rhea" id="RHEA-COMP:9863"/>
        <dbReference type="Rhea" id="RHEA-COMP:11604"/>
        <dbReference type="ChEBI" id="CHEBI:15378"/>
        <dbReference type="ChEBI" id="CHEBI:29999"/>
        <dbReference type="ChEBI" id="CHEBI:30616"/>
        <dbReference type="ChEBI" id="CHEBI:83421"/>
        <dbReference type="ChEBI" id="CHEBI:456216"/>
        <dbReference type="EC" id="2.7.11.1"/>
    </reaction>
</comment>
<evidence type="ECO:0000256" key="8">
    <source>
        <dbReference type="ARBA" id="ARBA00022614"/>
    </source>
</evidence>
<protein>
    <recommendedName>
        <fullName evidence="24">Receptor kinase-like protein Xa21</fullName>
        <ecNumber evidence="4">2.7.11.1</ecNumber>
    </recommendedName>
</protein>
<dbReference type="Proteomes" id="UP001054889">
    <property type="component" value="Unassembled WGS sequence"/>
</dbReference>
<feature type="domain" description="Protein kinase" evidence="27">
    <location>
        <begin position="762"/>
        <end position="1052"/>
    </location>
</feature>
<evidence type="ECO:0000256" key="12">
    <source>
        <dbReference type="ARBA" id="ARBA00022737"/>
    </source>
</evidence>
<evidence type="ECO:0000256" key="22">
    <source>
        <dbReference type="ARBA" id="ARBA00054320"/>
    </source>
</evidence>
<evidence type="ECO:0000256" key="14">
    <source>
        <dbReference type="ARBA" id="ARBA00022777"/>
    </source>
</evidence>
<accession>A0AAV5DNT5</accession>
<keyword evidence="17 25" id="KW-0472">Membrane</keyword>
<evidence type="ECO:0000256" key="11">
    <source>
        <dbReference type="ARBA" id="ARBA00022729"/>
    </source>
</evidence>
<dbReference type="InterPro" id="IPR003591">
    <property type="entry name" value="Leu-rich_rpt_typical-subtyp"/>
</dbReference>
<evidence type="ECO:0000256" key="18">
    <source>
        <dbReference type="ARBA" id="ARBA00023170"/>
    </source>
</evidence>
<dbReference type="InterPro" id="IPR001611">
    <property type="entry name" value="Leu-rich_rpt"/>
</dbReference>
<dbReference type="Pfam" id="PF00069">
    <property type="entry name" value="Pkinase"/>
    <property type="match status" value="1"/>
</dbReference>
<evidence type="ECO:0000256" key="13">
    <source>
        <dbReference type="ARBA" id="ARBA00022741"/>
    </source>
</evidence>
<evidence type="ECO:0000256" key="10">
    <source>
        <dbReference type="ARBA" id="ARBA00022692"/>
    </source>
</evidence>
<dbReference type="InterPro" id="IPR013210">
    <property type="entry name" value="LRR_N_plant-typ"/>
</dbReference>
<comment type="function">
    <text evidence="23">The processed protein kinase Xa21 chain released by protein cleavage after X.oryzae pv. oryzae protein Ax21 detection translocates into the nucleus where it can bind and regulate WRKY62, a transcription factor. Confers resistance to the bacterial pathogen X.oryzae pv. oryzae (Xoo).</text>
</comment>
<evidence type="ECO:0000256" key="5">
    <source>
        <dbReference type="ARBA" id="ARBA00022475"/>
    </source>
</evidence>